<dbReference type="GO" id="GO:0008270">
    <property type="term" value="F:zinc ion binding"/>
    <property type="evidence" value="ECO:0007669"/>
    <property type="project" value="UniProtKB-KW"/>
</dbReference>
<feature type="compositionally biased region" description="Low complexity" evidence="3">
    <location>
        <begin position="1"/>
        <end position="15"/>
    </location>
</feature>
<feature type="region of interest" description="Disordered" evidence="3">
    <location>
        <begin position="1"/>
        <end position="33"/>
    </location>
</feature>
<sequence length="811" mass="90991">MSSHSSHPRSTSTHPYPYQIEEPRQSTSTLASSVAPQKKTFLGRWKSTFKKEAMEALPEQGTLLSSFLTTTHRTAKDPPAIPPILHDPLLPLTQQTWQGTSYDLAWASAAQPECQFQTNLPESVLGIHQPTPHSGLTSFGTISTFQPVPSSQEGVTPTNPDHPTQNTPPLPTETSPYKSPSILQRPHAESRLSMSSAQRALHRPDSHPPGHQGGTTADESPTSQRQTSGGTPLPEQLSASETRMQRRQSGTRSFEEGSSPLPSVSREEIPPDISSMETRGEATPPPRQTTLLTLGRALYLLSTGKLTTVPEILFRASTIDLFNHFARKLVEDPDWASTPAGIDYTHYGYSYILKEEARHFACVTWNMIHLEQTIKVLPRYQRPSPDISSVATTPEPGEDIRMAPPVHPVYAQSYPIPSYIYPCGYGPPDARGYARPFAGAGTDQPVPPQLPQPPVPPQQPNQPPAGPPPPPPPGPPGPLPGPRRWAPPRYPPPPPPPDPPAPWNLDPNNQGLWANLKPNMVKEPDNFNGDSNDIARFFSQCDMYFSIFNQYFRYHPHKVIFAASRFGKDAQVWWELCARELGRDTYGEQLYPDYDQFVAEVRRRFWKDVNAEIKLAQWEELRQKTFTDGDLFFQQFESLAFKAGVFGIDQMMVAQVKKACRSTTKDIIYGTDGDLPTNYQEWKRRILRIDYNWRTRKAEMGRVKVVDWKQQVKTNIPKMTQQQQHQTSVPERKTGTGTTYGGAGAPMDIGRAQTKAKCFRCGEIGHFKCDCPKGLKTKEEALRRFNFYWDHVATQEKTDSKIEEVKDSAEQ</sequence>
<dbReference type="InterPro" id="IPR001878">
    <property type="entry name" value="Znf_CCHC"/>
</dbReference>
<feature type="compositionally biased region" description="Polar residues" evidence="3">
    <location>
        <begin position="237"/>
        <end position="252"/>
    </location>
</feature>
<dbReference type="SUPFAM" id="SSF101447">
    <property type="entry name" value="Formin homology 2 domain (FH2 domain)"/>
    <property type="match status" value="1"/>
</dbReference>
<proteinExistence type="predicted"/>
<reference evidence="6" key="1">
    <citation type="journal article" date="2017" name="Nat. Ecol. Evol.">
        <title>Genome expansion and lineage-specific genetic innovations in the forest pathogenic fungi Armillaria.</title>
        <authorList>
            <person name="Sipos G."/>
            <person name="Prasanna A.N."/>
            <person name="Walter M.C."/>
            <person name="O'Connor E."/>
            <person name="Balint B."/>
            <person name="Krizsan K."/>
            <person name="Kiss B."/>
            <person name="Hess J."/>
            <person name="Varga T."/>
            <person name="Slot J."/>
            <person name="Riley R."/>
            <person name="Boka B."/>
            <person name="Rigling D."/>
            <person name="Barry K."/>
            <person name="Lee J."/>
            <person name="Mihaltcheva S."/>
            <person name="LaButti K."/>
            <person name="Lipzen A."/>
            <person name="Waldron R."/>
            <person name="Moloney N.M."/>
            <person name="Sperisen C."/>
            <person name="Kredics L."/>
            <person name="Vagvoelgyi C."/>
            <person name="Patrignani A."/>
            <person name="Fitzpatrick D."/>
            <person name="Nagy I."/>
            <person name="Doyle S."/>
            <person name="Anderson J.B."/>
            <person name="Grigoriev I.V."/>
            <person name="Gueldener U."/>
            <person name="Muensterkoetter M."/>
            <person name="Nagy L.G."/>
        </authorList>
    </citation>
    <scope>NUCLEOTIDE SEQUENCE [LARGE SCALE GENOMIC DNA]</scope>
    <source>
        <strain evidence="6">Ar21-2</strain>
    </source>
</reference>
<feature type="region of interest" description="Disordered" evidence="3">
    <location>
        <begin position="126"/>
        <end position="288"/>
    </location>
</feature>
<evidence type="ECO:0000256" key="3">
    <source>
        <dbReference type="SAM" id="MobiDB-lite"/>
    </source>
</evidence>
<dbReference type="InterPro" id="IPR036875">
    <property type="entry name" value="Znf_CCHC_sf"/>
</dbReference>
<gene>
    <name evidence="5" type="ORF">ARMGADRAFT_1082284</name>
</gene>
<protein>
    <recommendedName>
        <fullName evidence="4">CCHC-type domain-containing protein</fullName>
    </recommendedName>
</protein>
<feature type="compositionally biased region" description="Pro residues" evidence="3">
    <location>
        <begin position="488"/>
        <end position="502"/>
    </location>
</feature>
<keyword evidence="6" id="KW-1185">Reference proteome</keyword>
<keyword evidence="2" id="KW-0862">Zinc</keyword>
<feature type="region of interest" description="Disordered" evidence="3">
    <location>
        <begin position="434"/>
        <end position="510"/>
    </location>
</feature>
<feature type="domain" description="CCHC-type" evidence="4">
    <location>
        <begin position="757"/>
        <end position="773"/>
    </location>
</feature>
<dbReference type="Proteomes" id="UP000217790">
    <property type="component" value="Unassembled WGS sequence"/>
</dbReference>
<dbReference type="OrthoDB" id="3123182at2759"/>
<evidence type="ECO:0000259" key="4">
    <source>
        <dbReference type="PROSITE" id="PS50158"/>
    </source>
</evidence>
<feature type="compositionally biased region" description="Pro residues" evidence="3">
    <location>
        <begin position="445"/>
        <end position="481"/>
    </location>
</feature>
<dbReference type="Gene3D" id="4.10.60.10">
    <property type="entry name" value="Zinc finger, CCHC-type"/>
    <property type="match status" value="1"/>
</dbReference>
<feature type="compositionally biased region" description="Polar residues" evidence="3">
    <location>
        <begin position="717"/>
        <end position="729"/>
    </location>
</feature>
<dbReference type="GO" id="GO:0006397">
    <property type="term" value="P:mRNA processing"/>
    <property type="evidence" value="ECO:0007669"/>
    <property type="project" value="UniProtKB-KW"/>
</dbReference>
<evidence type="ECO:0000313" key="5">
    <source>
        <dbReference type="EMBL" id="PBK91055.1"/>
    </source>
</evidence>
<keyword evidence="2" id="KW-0479">Metal-binding</keyword>
<dbReference type="PROSITE" id="PS50158">
    <property type="entry name" value="ZF_CCHC"/>
    <property type="match status" value="1"/>
</dbReference>
<keyword evidence="1" id="KW-0507">mRNA processing</keyword>
<feature type="compositionally biased region" description="Polar residues" evidence="3">
    <location>
        <begin position="172"/>
        <end position="182"/>
    </location>
</feature>
<feature type="compositionally biased region" description="Polar residues" evidence="3">
    <location>
        <begin position="131"/>
        <end position="165"/>
    </location>
</feature>
<accession>A0A2H3D733</accession>
<dbReference type="SUPFAM" id="SSF57756">
    <property type="entry name" value="Retrovirus zinc finger-like domains"/>
    <property type="match status" value="1"/>
</dbReference>
<dbReference type="STRING" id="47427.A0A2H3D733"/>
<dbReference type="OMA" id="SINPWND"/>
<evidence type="ECO:0000256" key="1">
    <source>
        <dbReference type="ARBA" id="ARBA00022664"/>
    </source>
</evidence>
<evidence type="ECO:0000313" key="6">
    <source>
        <dbReference type="Proteomes" id="UP000217790"/>
    </source>
</evidence>
<feature type="region of interest" description="Disordered" evidence="3">
    <location>
        <begin position="717"/>
        <end position="746"/>
    </location>
</feature>
<dbReference type="AlphaFoldDB" id="A0A2H3D733"/>
<feature type="compositionally biased region" description="Polar residues" evidence="3">
    <location>
        <begin position="214"/>
        <end position="230"/>
    </location>
</feature>
<keyword evidence="2" id="KW-0863">Zinc-finger</keyword>
<name>A0A2H3D733_ARMGA</name>
<dbReference type="EMBL" id="KZ293663">
    <property type="protein sequence ID" value="PBK91055.1"/>
    <property type="molecule type" value="Genomic_DNA"/>
</dbReference>
<dbReference type="SMART" id="SM00343">
    <property type="entry name" value="ZnF_C2HC"/>
    <property type="match status" value="1"/>
</dbReference>
<dbReference type="GO" id="GO:0003676">
    <property type="term" value="F:nucleic acid binding"/>
    <property type="evidence" value="ECO:0007669"/>
    <property type="project" value="InterPro"/>
</dbReference>
<dbReference type="InParanoid" id="A0A2H3D733"/>
<organism evidence="5 6">
    <name type="scientific">Armillaria gallica</name>
    <name type="common">Bulbous honey fungus</name>
    <name type="synonym">Armillaria bulbosa</name>
    <dbReference type="NCBI Taxonomy" id="47427"/>
    <lineage>
        <taxon>Eukaryota</taxon>
        <taxon>Fungi</taxon>
        <taxon>Dikarya</taxon>
        <taxon>Basidiomycota</taxon>
        <taxon>Agaricomycotina</taxon>
        <taxon>Agaricomycetes</taxon>
        <taxon>Agaricomycetidae</taxon>
        <taxon>Agaricales</taxon>
        <taxon>Marasmiineae</taxon>
        <taxon>Physalacriaceae</taxon>
        <taxon>Armillaria</taxon>
    </lineage>
</organism>
<evidence type="ECO:0000256" key="2">
    <source>
        <dbReference type="PROSITE-ProRule" id="PRU00047"/>
    </source>
</evidence>